<sequence length="104" mass="10740">MKAAKHVVLAAIGAMLLAGQAPPAAASSHTHRAEGVVRALDTQAGKIKIEHGPIRSLGWAGMAMVFDVADPGLLKGLKSGDTVAFELAQGKDGRFAVTSITPRR</sequence>
<dbReference type="InterPro" id="IPR021647">
    <property type="entry name" value="CusF_Ec"/>
</dbReference>
<dbReference type="Pfam" id="PF11604">
    <property type="entry name" value="CusF_Ec"/>
    <property type="match status" value="1"/>
</dbReference>
<gene>
    <name evidence="2" type="ORF">A2151_00175</name>
</gene>
<accession>A0A1F6TVM8</accession>
<evidence type="ECO:0008006" key="4">
    <source>
        <dbReference type="Google" id="ProtNLM"/>
    </source>
</evidence>
<organism evidence="2 3">
    <name type="scientific">Candidatus Muproteobacteria bacterium RBG_16_65_34</name>
    <dbReference type="NCBI Taxonomy" id="1817760"/>
    <lineage>
        <taxon>Bacteria</taxon>
        <taxon>Pseudomonadati</taxon>
        <taxon>Pseudomonadota</taxon>
        <taxon>Candidatus Muproteobacteria</taxon>
    </lineage>
</organism>
<dbReference type="InterPro" id="IPR042230">
    <property type="entry name" value="CusF_sf"/>
</dbReference>
<protein>
    <recommendedName>
        <fullName evidence="4">Copper-binding protein</fullName>
    </recommendedName>
</protein>
<comment type="caution">
    <text evidence="2">The sequence shown here is derived from an EMBL/GenBank/DDBJ whole genome shotgun (WGS) entry which is preliminary data.</text>
</comment>
<feature type="chain" id="PRO_5009526858" description="Copper-binding protein" evidence="1">
    <location>
        <begin position="27"/>
        <end position="104"/>
    </location>
</feature>
<reference evidence="2 3" key="1">
    <citation type="journal article" date="2016" name="Nat. Commun.">
        <title>Thousands of microbial genomes shed light on interconnected biogeochemical processes in an aquifer system.</title>
        <authorList>
            <person name="Anantharaman K."/>
            <person name="Brown C.T."/>
            <person name="Hug L.A."/>
            <person name="Sharon I."/>
            <person name="Castelle C.J."/>
            <person name="Probst A.J."/>
            <person name="Thomas B.C."/>
            <person name="Singh A."/>
            <person name="Wilkins M.J."/>
            <person name="Karaoz U."/>
            <person name="Brodie E.L."/>
            <person name="Williams K.H."/>
            <person name="Hubbard S.S."/>
            <person name="Banfield J.F."/>
        </authorList>
    </citation>
    <scope>NUCLEOTIDE SEQUENCE [LARGE SCALE GENOMIC DNA]</scope>
</reference>
<dbReference type="AlphaFoldDB" id="A0A1F6TVM8"/>
<dbReference type="Gene3D" id="2.40.50.320">
    <property type="entry name" value="Copper binding periplasmic protein CusF"/>
    <property type="match status" value="1"/>
</dbReference>
<dbReference type="Proteomes" id="UP000178885">
    <property type="component" value="Unassembled WGS sequence"/>
</dbReference>
<name>A0A1F6TVM8_9PROT</name>
<evidence type="ECO:0000313" key="2">
    <source>
        <dbReference type="EMBL" id="OGI49102.1"/>
    </source>
</evidence>
<evidence type="ECO:0000256" key="1">
    <source>
        <dbReference type="SAM" id="SignalP"/>
    </source>
</evidence>
<dbReference type="EMBL" id="MFSU01000008">
    <property type="protein sequence ID" value="OGI49102.1"/>
    <property type="molecule type" value="Genomic_DNA"/>
</dbReference>
<feature type="signal peptide" evidence="1">
    <location>
        <begin position="1"/>
        <end position="26"/>
    </location>
</feature>
<proteinExistence type="predicted"/>
<evidence type="ECO:0000313" key="3">
    <source>
        <dbReference type="Proteomes" id="UP000178885"/>
    </source>
</evidence>
<dbReference type="STRING" id="1817760.A2151_00175"/>
<keyword evidence="1" id="KW-0732">Signal</keyword>